<dbReference type="InterPro" id="IPR017853">
    <property type="entry name" value="GH"/>
</dbReference>
<dbReference type="AlphaFoldDB" id="A0A9D1ISB3"/>
<feature type="domain" description="Fibronectin type-III" evidence="2">
    <location>
        <begin position="686"/>
        <end position="754"/>
    </location>
</feature>
<dbReference type="EMBL" id="DVMX01000015">
    <property type="protein sequence ID" value="HIU41069.1"/>
    <property type="molecule type" value="Genomic_DNA"/>
</dbReference>
<feature type="domain" description="BIG2" evidence="3">
    <location>
        <begin position="35"/>
        <end position="105"/>
    </location>
</feature>
<evidence type="ECO:0000259" key="2">
    <source>
        <dbReference type="SMART" id="SM00060"/>
    </source>
</evidence>
<dbReference type="PROSITE" id="PS51904">
    <property type="entry name" value="GLYCOSYL_HYDROL_F25_2"/>
    <property type="match status" value="1"/>
</dbReference>
<proteinExistence type="inferred from homology"/>
<dbReference type="InterPro" id="IPR003343">
    <property type="entry name" value="Big_2"/>
</dbReference>
<dbReference type="SUPFAM" id="SSF49373">
    <property type="entry name" value="Invasin/intimin cell-adhesion fragments"/>
    <property type="match status" value="1"/>
</dbReference>
<reference evidence="4" key="2">
    <citation type="journal article" date="2021" name="PeerJ">
        <title>Extensive microbial diversity within the chicken gut microbiome revealed by metagenomics and culture.</title>
        <authorList>
            <person name="Gilroy R."/>
            <person name="Ravi A."/>
            <person name="Getino M."/>
            <person name="Pursley I."/>
            <person name="Horton D.L."/>
            <person name="Alikhan N.F."/>
            <person name="Baker D."/>
            <person name="Gharbi K."/>
            <person name="Hall N."/>
            <person name="Watson M."/>
            <person name="Adriaenssens E.M."/>
            <person name="Foster-Nyarko E."/>
            <person name="Jarju S."/>
            <person name="Secka A."/>
            <person name="Antonio M."/>
            <person name="Oren A."/>
            <person name="Chaudhuri R.R."/>
            <person name="La Ragione R."/>
            <person name="Hildebrand F."/>
            <person name="Pallen M.J."/>
        </authorList>
    </citation>
    <scope>NUCLEOTIDE SEQUENCE</scope>
    <source>
        <strain evidence="4">4509</strain>
    </source>
</reference>
<dbReference type="Gene3D" id="2.60.40.1080">
    <property type="match status" value="1"/>
</dbReference>
<dbReference type="GO" id="GO:0016052">
    <property type="term" value="P:carbohydrate catabolic process"/>
    <property type="evidence" value="ECO:0007669"/>
    <property type="project" value="TreeGrafter"/>
</dbReference>
<dbReference type="GO" id="GO:0016998">
    <property type="term" value="P:cell wall macromolecule catabolic process"/>
    <property type="evidence" value="ECO:0007669"/>
    <property type="project" value="InterPro"/>
</dbReference>
<dbReference type="GO" id="GO:0009253">
    <property type="term" value="P:peptidoglycan catabolic process"/>
    <property type="evidence" value="ECO:0007669"/>
    <property type="project" value="InterPro"/>
</dbReference>
<dbReference type="CDD" id="cd06414">
    <property type="entry name" value="GH25_LytC-like"/>
    <property type="match status" value="1"/>
</dbReference>
<dbReference type="SUPFAM" id="SSF51445">
    <property type="entry name" value="(Trans)glycosidases"/>
    <property type="match status" value="1"/>
</dbReference>
<dbReference type="InterPro" id="IPR008964">
    <property type="entry name" value="Invasin/intimin_cell_adhesion"/>
</dbReference>
<dbReference type="InterPro" id="IPR002053">
    <property type="entry name" value="Glyco_hydro_25"/>
</dbReference>
<dbReference type="SMART" id="SM00635">
    <property type="entry name" value="BID_2"/>
    <property type="match status" value="1"/>
</dbReference>
<dbReference type="Pfam" id="PF26182">
    <property type="entry name" value="Ig_NUP210_5th"/>
    <property type="match status" value="1"/>
</dbReference>
<dbReference type="SMART" id="SM00060">
    <property type="entry name" value="FN3"/>
    <property type="match status" value="3"/>
</dbReference>
<comment type="similarity">
    <text evidence="1">Belongs to the glycosyl hydrolase 25 family.</text>
</comment>
<reference evidence="4" key="1">
    <citation type="submission" date="2020-10" db="EMBL/GenBank/DDBJ databases">
        <authorList>
            <person name="Gilroy R."/>
        </authorList>
    </citation>
    <scope>NUCLEOTIDE SEQUENCE</scope>
    <source>
        <strain evidence="4">4509</strain>
    </source>
</reference>
<dbReference type="Pfam" id="PF01183">
    <property type="entry name" value="Glyco_hydro_25"/>
    <property type="match status" value="1"/>
</dbReference>
<dbReference type="PANTHER" id="PTHR34135:SF2">
    <property type="entry name" value="LYSOZYME"/>
    <property type="match status" value="1"/>
</dbReference>
<protein>
    <submittedName>
        <fullName evidence="4">Ig-like domain-containing protein</fullName>
    </submittedName>
</protein>
<organism evidence="4 5">
    <name type="scientific">Candidatus Egerieicola faecale</name>
    <dbReference type="NCBI Taxonomy" id="2840774"/>
    <lineage>
        <taxon>Bacteria</taxon>
        <taxon>Bacillati</taxon>
        <taxon>Bacillota</taxon>
        <taxon>Clostridia</taxon>
        <taxon>Eubacteriales</taxon>
        <taxon>Oscillospiraceae</taxon>
        <taxon>Oscillospiraceae incertae sedis</taxon>
        <taxon>Candidatus Egerieicola</taxon>
    </lineage>
</organism>
<dbReference type="GO" id="GO:0003796">
    <property type="term" value="F:lysozyme activity"/>
    <property type="evidence" value="ECO:0007669"/>
    <property type="project" value="InterPro"/>
</dbReference>
<evidence type="ECO:0000313" key="4">
    <source>
        <dbReference type="EMBL" id="HIU41069.1"/>
    </source>
</evidence>
<feature type="domain" description="Fibronectin type-III" evidence="2">
    <location>
        <begin position="772"/>
        <end position="842"/>
    </location>
</feature>
<accession>A0A9D1ISB3</accession>
<name>A0A9D1ISB3_9FIRM</name>
<gene>
    <name evidence="4" type="ORF">IAD19_00780</name>
</gene>
<comment type="caution">
    <text evidence="4">The sequence shown here is derived from an EMBL/GenBank/DDBJ whole genome shotgun (WGS) entry which is preliminary data.</text>
</comment>
<dbReference type="Proteomes" id="UP000824082">
    <property type="component" value="Unassembled WGS sequence"/>
</dbReference>
<evidence type="ECO:0000256" key="1">
    <source>
        <dbReference type="ARBA" id="ARBA00010646"/>
    </source>
</evidence>
<dbReference type="Gene3D" id="3.20.20.80">
    <property type="entry name" value="Glycosidases"/>
    <property type="match status" value="1"/>
</dbReference>
<evidence type="ECO:0000259" key="3">
    <source>
        <dbReference type="SMART" id="SM00635"/>
    </source>
</evidence>
<dbReference type="InterPro" id="IPR013783">
    <property type="entry name" value="Ig-like_fold"/>
</dbReference>
<dbReference type="InterPro" id="IPR003961">
    <property type="entry name" value="FN3_dom"/>
</dbReference>
<dbReference type="SUPFAM" id="SSF49265">
    <property type="entry name" value="Fibronectin type III"/>
    <property type="match status" value="2"/>
</dbReference>
<dbReference type="InterPro" id="IPR036116">
    <property type="entry name" value="FN3_sf"/>
</dbReference>
<evidence type="ECO:0000313" key="5">
    <source>
        <dbReference type="Proteomes" id="UP000824082"/>
    </source>
</evidence>
<dbReference type="PANTHER" id="PTHR34135">
    <property type="entry name" value="LYSOZYME"/>
    <property type="match status" value="1"/>
</dbReference>
<dbReference type="Gene3D" id="2.60.40.10">
    <property type="entry name" value="Immunoglobulins"/>
    <property type="match status" value="2"/>
</dbReference>
<sequence length="943" mass="102896">MKQAKGHLRMGALLVCLLLVASLLGSWCSVRSVKAAVTMETSHQSMQIGDSQLLEIQGAAGSVSWSSSNPSVASVTQEGVVTTHQMGEAVITASDASGSRAACTITSGYYWGIDVSRHNGTCDWAAIARAGVDFAMIRAGYGHENYPNQVDSQLRANVEGAVENGVPFGLYFYSYATSVETASLEADYLLRILDDYVGEYRGDLVLPIAYDVEESQIINNLDANTVTNMILTFCEKVRDAGYLPMLYSYRSMIQTSMNLTDLQEEGILIWEAYWPTQPDFTQKQSLPGQPGVAPDIWQYTSDGNVPGANTSSGRVDLNLIYMDSPLGQMLGGGDLLSVSGVAVDGAGILNWNRQQQAQFIEVHRVSPQGEDVILASLDGESTSYLDNTLGWSAGDYAYYIRITAQDGSTMQSNRVTLTAQTKTYQAQAASYQTNDRLVWDRVNGADSYGVYCDTVRIARLDGSAREYALTQNNHFGVYTVRAYFHCADGTTLYYDLQGGGLLGEGEPEAPQVTVSHSGEALFAQLSWEEAPTAAGYQIWRNGAYFDWTTDSSYTIYFTQDQTDTYQVLAHYTAADGTVRLSSLSDPIYTAFLPEGTLEQPLSLTVQPGEDYIALYWEELPYALGYRVTLNGEEVQTLTETSLLLTGLTPGAAYQVEVIPYYFTAQGETDGTAASAEVTLSGGEAGTLAAPAVTAQNQESYLELSWEPVEQAETYQVYRDGELLGQTQQTCWQDAQGVLEQAYTYTVRALGQEEGVFSPFSQPVTAARQVLTPQPVSGLSAQTRFDRVTLSWNGDGSATSYQVYRDGELIAQLQETAYEDLEVAADTRYTYTVVAVRTLEGSTAVSAETELSVQTPAPLVGSGTLVAMGSQESGVKVTPTLSANDGGLVRPEGWLLYRDGELVTALGLEESYTFYQDTLEQSHRYWIVGYFFDQDGRLWLSQPV</sequence>
<feature type="domain" description="Fibronectin type-III" evidence="2">
    <location>
        <begin position="597"/>
        <end position="668"/>
    </location>
</feature>